<dbReference type="EMBL" id="SNRW01009758">
    <property type="protein sequence ID" value="KAA6377513.1"/>
    <property type="molecule type" value="Genomic_DNA"/>
</dbReference>
<dbReference type="AlphaFoldDB" id="A0A5J4V4N4"/>
<organism evidence="1 2">
    <name type="scientific">Streblomastix strix</name>
    <dbReference type="NCBI Taxonomy" id="222440"/>
    <lineage>
        <taxon>Eukaryota</taxon>
        <taxon>Metamonada</taxon>
        <taxon>Preaxostyla</taxon>
        <taxon>Oxymonadida</taxon>
        <taxon>Streblomastigidae</taxon>
        <taxon>Streblomastix</taxon>
    </lineage>
</organism>
<evidence type="ECO:0000313" key="1">
    <source>
        <dbReference type="EMBL" id="KAA6377513.1"/>
    </source>
</evidence>
<name>A0A5J4V4N4_9EUKA</name>
<sequence>MTVPKEYNVAGGMKGLGQDILLEVLTEMTDVPNAQQFIGVCKMTCNLKEHDRFNKIMKILNSANPGTLAPLKSTVLQDVVVQGDSYIHTQNNDNHSTILFDPAVKIGIMRLEILNVKELI</sequence>
<evidence type="ECO:0000313" key="2">
    <source>
        <dbReference type="Proteomes" id="UP000324800"/>
    </source>
</evidence>
<protein>
    <submittedName>
        <fullName evidence="1">Uncharacterized protein</fullName>
    </submittedName>
</protein>
<feature type="non-terminal residue" evidence="1">
    <location>
        <position position="120"/>
    </location>
</feature>
<proteinExistence type="predicted"/>
<accession>A0A5J4V4N4</accession>
<gene>
    <name evidence="1" type="ORF">EZS28_026958</name>
</gene>
<comment type="caution">
    <text evidence="1">The sequence shown here is derived from an EMBL/GenBank/DDBJ whole genome shotgun (WGS) entry which is preliminary data.</text>
</comment>
<dbReference type="Proteomes" id="UP000324800">
    <property type="component" value="Unassembled WGS sequence"/>
</dbReference>
<reference evidence="1 2" key="1">
    <citation type="submission" date="2019-03" db="EMBL/GenBank/DDBJ databases">
        <title>Single cell metagenomics reveals metabolic interactions within the superorganism composed of flagellate Streblomastix strix and complex community of Bacteroidetes bacteria on its surface.</title>
        <authorList>
            <person name="Treitli S.C."/>
            <person name="Kolisko M."/>
            <person name="Husnik F."/>
            <person name="Keeling P."/>
            <person name="Hampl V."/>
        </authorList>
    </citation>
    <scope>NUCLEOTIDE SEQUENCE [LARGE SCALE GENOMIC DNA]</scope>
    <source>
        <strain evidence="1">ST1C</strain>
    </source>
</reference>